<evidence type="ECO:0000313" key="4">
    <source>
        <dbReference type="Proteomes" id="UP000295172"/>
    </source>
</evidence>
<name>A0A4R4WU38_9ACTN</name>
<keyword evidence="1" id="KW-1133">Transmembrane helix</keyword>
<feature type="transmembrane region" description="Helical" evidence="1">
    <location>
        <begin position="200"/>
        <end position="218"/>
    </location>
</feature>
<feature type="domain" description="Phosphatidic acid phosphatase type 2/haloperoxidase" evidence="2">
    <location>
        <begin position="133"/>
        <end position="214"/>
    </location>
</feature>
<keyword evidence="1" id="KW-0812">Transmembrane</keyword>
<dbReference type="RefSeq" id="WP_132322816.1">
    <property type="nucleotide sequence ID" value="NZ_SMKR01000094.1"/>
</dbReference>
<accession>A0A4R4WU38</accession>
<feature type="transmembrane region" description="Helical" evidence="1">
    <location>
        <begin position="103"/>
        <end position="121"/>
    </location>
</feature>
<gene>
    <name evidence="3" type="ORF">E1218_21265</name>
</gene>
<evidence type="ECO:0000313" key="3">
    <source>
        <dbReference type="EMBL" id="TDD21209.1"/>
    </source>
</evidence>
<proteinExistence type="predicted"/>
<comment type="caution">
    <text evidence="3">The sequence shown here is derived from an EMBL/GenBank/DDBJ whole genome shotgun (WGS) entry which is preliminary data.</text>
</comment>
<dbReference type="AlphaFoldDB" id="A0A4R4WU38"/>
<dbReference type="Pfam" id="PF01569">
    <property type="entry name" value="PAP2"/>
    <property type="match status" value="1"/>
</dbReference>
<keyword evidence="1" id="KW-0472">Membrane</keyword>
<feature type="transmembrane region" description="Helical" evidence="1">
    <location>
        <begin position="77"/>
        <end position="96"/>
    </location>
</feature>
<keyword evidence="4" id="KW-1185">Reference proteome</keyword>
<dbReference type="InterPro" id="IPR036938">
    <property type="entry name" value="PAP2/HPO_sf"/>
</dbReference>
<dbReference type="EMBL" id="SMKR01000094">
    <property type="protein sequence ID" value="TDD21209.1"/>
    <property type="molecule type" value="Genomic_DNA"/>
</dbReference>
<dbReference type="OrthoDB" id="3822538at2"/>
<dbReference type="SUPFAM" id="SSF48317">
    <property type="entry name" value="Acid phosphatase/Vanadium-dependent haloperoxidase"/>
    <property type="match status" value="1"/>
</dbReference>
<dbReference type="Proteomes" id="UP000295172">
    <property type="component" value="Unassembled WGS sequence"/>
</dbReference>
<feature type="transmembrane region" description="Helical" evidence="1">
    <location>
        <begin position="133"/>
        <end position="156"/>
    </location>
</feature>
<dbReference type="InterPro" id="IPR000326">
    <property type="entry name" value="PAP2/HPO"/>
</dbReference>
<evidence type="ECO:0000259" key="2">
    <source>
        <dbReference type="Pfam" id="PF01569"/>
    </source>
</evidence>
<organism evidence="3 4">
    <name type="scientific">Kribbella turkmenica</name>
    <dbReference type="NCBI Taxonomy" id="2530375"/>
    <lineage>
        <taxon>Bacteria</taxon>
        <taxon>Bacillati</taxon>
        <taxon>Actinomycetota</taxon>
        <taxon>Actinomycetes</taxon>
        <taxon>Propionibacteriales</taxon>
        <taxon>Kribbellaceae</taxon>
        <taxon>Kribbella</taxon>
    </lineage>
</organism>
<sequence length="228" mass="23196">MTQDDTGRPRMPARPALVPAIRRPAAGLGVLGLPALAVPAVVFGGDTGPSRLDTRIRTTVLEKAPAGSWDLIRGIDWLGEPIGRALLLIAVTLICWRAGRRALAATAVVGMVAVTVLATALKPVVGRRIHAGFLSYPSGHTAALTAAALIVAFLLADLLDLGPIAGTAVVLAVTLAAAGLTSWAQIILDAHYATDTVGGFGLALVVVPATAAVVGAIGRRLPARAPGR</sequence>
<protein>
    <submittedName>
        <fullName evidence="3">Phosphatase PAP2 family protein</fullName>
    </submittedName>
</protein>
<reference evidence="3 4" key="1">
    <citation type="submission" date="2019-02" db="EMBL/GenBank/DDBJ databases">
        <title>Draft genome sequences of novel Actinobacteria.</title>
        <authorList>
            <person name="Sahin N."/>
            <person name="Ay H."/>
            <person name="Saygin H."/>
        </authorList>
    </citation>
    <scope>NUCLEOTIDE SEQUENCE [LARGE SCALE GENOMIC DNA]</scope>
    <source>
        <strain evidence="3 4">16K104</strain>
    </source>
</reference>
<dbReference type="Gene3D" id="1.20.144.10">
    <property type="entry name" value="Phosphatidic acid phosphatase type 2/haloperoxidase"/>
    <property type="match status" value="1"/>
</dbReference>
<feature type="transmembrane region" description="Helical" evidence="1">
    <location>
        <begin position="168"/>
        <end position="188"/>
    </location>
</feature>
<evidence type="ECO:0000256" key="1">
    <source>
        <dbReference type="SAM" id="Phobius"/>
    </source>
</evidence>